<dbReference type="HOGENOM" id="CLU_1816585_0_0_1"/>
<keyword evidence="2" id="KW-1185">Reference proteome</keyword>
<name>A0A0C3JPK5_PISTI</name>
<reference evidence="1 2" key="1">
    <citation type="submission" date="2014-04" db="EMBL/GenBank/DDBJ databases">
        <authorList>
            <consortium name="DOE Joint Genome Institute"/>
            <person name="Kuo A."/>
            <person name="Kohler A."/>
            <person name="Costa M.D."/>
            <person name="Nagy L.G."/>
            <person name="Floudas D."/>
            <person name="Copeland A."/>
            <person name="Barry K.W."/>
            <person name="Cichocki N."/>
            <person name="Veneault-Fourrey C."/>
            <person name="LaButti K."/>
            <person name="Lindquist E.A."/>
            <person name="Lipzen A."/>
            <person name="Lundell T."/>
            <person name="Morin E."/>
            <person name="Murat C."/>
            <person name="Sun H."/>
            <person name="Tunlid A."/>
            <person name="Henrissat B."/>
            <person name="Grigoriev I.V."/>
            <person name="Hibbett D.S."/>
            <person name="Martin F."/>
            <person name="Nordberg H.P."/>
            <person name="Cantor M.N."/>
            <person name="Hua S.X."/>
        </authorList>
    </citation>
    <scope>NUCLEOTIDE SEQUENCE [LARGE SCALE GENOMIC DNA]</scope>
    <source>
        <strain evidence="1 2">Marx 270</strain>
    </source>
</reference>
<dbReference type="AlphaFoldDB" id="A0A0C3JPK5"/>
<dbReference type="Proteomes" id="UP000054217">
    <property type="component" value="Unassembled WGS sequence"/>
</dbReference>
<proteinExistence type="predicted"/>
<accession>A0A0C3JPK5</accession>
<evidence type="ECO:0000313" key="1">
    <source>
        <dbReference type="EMBL" id="KIN99411.1"/>
    </source>
</evidence>
<gene>
    <name evidence="1" type="ORF">M404DRAFT_813722</name>
</gene>
<organism evidence="1 2">
    <name type="scientific">Pisolithus tinctorius Marx 270</name>
    <dbReference type="NCBI Taxonomy" id="870435"/>
    <lineage>
        <taxon>Eukaryota</taxon>
        <taxon>Fungi</taxon>
        <taxon>Dikarya</taxon>
        <taxon>Basidiomycota</taxon>
        <taxon>Agaricomycotina</taxon>
        <taxon>Agaricomycetes</taxon>
        <taxon>Agaricomycetidae</taxon>
        <taxon>Boletales</taxon>
        <taxon>Sclerodermatineae</taxon>
        <taxon>Pisolithaceae</taxon>
        <taxon>Pisolithus</taxon>
    </lineage>
</organism>
<dbReference type="OrthoDB" id="10358381at2759"/>
<dbReference type="InParanoid" id="A0A0C3JPK5"/>
<evidence type="ECO:0000313" key="2">
    <source>
        <dbReference type="Proteomes" id="UP000054217"/>
    </source>
</evidence>
<dbReference type="EMBL" id="KN832005">
    <property type="protein sequence ID" value="KIN99411.1"/>
    <property type="molecule type" value="Genomic_DNA"/>
</dbReference>
<sequence>MLNPILEWIRTHRINTLVVFLAEINDWAFDIRLNPEFESEVDSDSRVVSNYIGRTKLWKNVMELSSAPFAAKVFQVVAIVYGGWECSPDTVFDRREFLSEVEQIRKWREMLTGTIDERERRTPVEDIAGKVTSGHCYCWLAS</sequence>
<protein>
    <submittedName>
        <fullName evidence="1">Uncharacterized protein</fullName>
    </submittedName>
</protein>
<reference evidence="2" key="2">
    <citation type="submission" date="2015-01" db="EMBL/GenBank/DDBJ databases">
        <title>Evolutionary Origins and Diversification of the Mycorrhizal Mutualists.</title>
        <authorList>
            <consortium name="DOE Joint Genome Institute"/>
            <consortium name="Mycorrhizal Genomics Consortium"/>
            <person name="Kohler A."/>
            <person name="Kuo A."/>
            <person name="Nagy L.G."/>
            <person name="Floudas D."/>
            <person name="Copeland A."/>
            <person name="Barry K.W."/>
            <person name="Cichocki N."/>
            <person name="Veneault-Fourrey C."/>
            <person name="LaButti K."/>
            <person name="Lindquist E.A."/>
            <person name="Lipzen A."/>
            <person name="Lundell T."/>
            <person name="Morin E."/>
            <person name="Murat C."/>
            <person name="Riley R."/>
            <person name="Ohm R."/>
            <person name="Sun H."/>
            <person name="Tunlid A."/>
            <person name="Henrissat B."/>
            <person name="Grigoriev I.V."/>
            <person name="Hibbett D.S."/>
            <person name="Martin F."/>
        </authorList>
    </citation>
    <scope>NUCLEOTIDE SEQUENCE [LARGE SCALE GENOMIC DNA]</scope>
    <source>
        <strain evidence="2">Marx 270</strain>
    </source>
</reference>